<dbReference type="InterPro" id="IPR020846">
    <property type="entry name" value="MFS_dom"/>
</dbReference>
<dbReference type="GO" id="GO:0022857">
    <property type="term" value="F:transmembrane transporter activity"/>
    <property type="evidence" value="ECO:0007669"/>
    <property type="project" value="InterPro"/>
</dbReference>
<feature type="transmembrane region" description="Helical" evidence="5">
    <location>
        <begin position="343"/>
        <end position="363"/>
    </location>
</feature>
<dbReference type="AlphaFoldDB" id="A0AA95FXV5"/>
<feature type="transmembrane region" description="Helical" evidence="5">
    <location>
        <begin position="12"/>
        <end position="37"/>
    </location>
</feature>
<dbReference type="SUPFAM" id="SSF103473">
    <property type="entry name" value="MFS general substrate transporter"/>
    <property type="match status" value="1"/>
</dbReference>
<feature type="transmembrane region" description="Helical" evidence="5">
    <location>
        <begin position="277"/>
        <end position="294"/>
    </location>
</feature>
<dbReference type="Proteomes" id="UP001177527">
    <property type="component" value="Chromosome"/>
</dbReference>
<feature type="transmembrane region" description="Helical" evidence="5">
    <location>
        <begin position="163"/>
        <end position="184"/>
    </location>
</feature>
<feature type="transmembrane region" description="Helical" evidence="5">
    <location>
        <begin position="300"/>
        <end position="323"/>
    </location>
</feature>
<evidence type="ECO:0000313" key="7">
    <source>
        <dbReference type="EMBL" id="WGL54971.1"/>
    </source>
</evidence>
<dbReference type="PANTHER" id="PTHR23534:SF1">
    <property type="entry name" value="MAJOR FACILITATOR SUPERFAMILY PROTEIN"/>
    <property type="match status" value="1"/>
</dbReference>
<feature type="transmembrane region" description="Helical" evidence="5">
    <location>
        <begin position="43"/>
        <end position="65"/>
    </location>
</feature>
<feature type="transmembrane region" description="Helical" evidence="5">
    <location>
        <begin position="72"/>
        <end position="91"/>
    </location>
</feature>
<dbReference type="Gene3D" id="1.20.1250.20">
    <property type="entry name" value="MFS general substrate transporter like domains"/>
    <property type="match status" value="1"/>
</dbReference>
<feature type="transmembrane region" description="Helical" evidence="5">
    <location>
        <begin position="97"/>
        <end position="121"/>
    </location>
</feature>
<feature type="transmembrane region" description="Helical" evidence="5">
    <location>
        <begin position="133"/>
        <end position="151"/>
    </location>
</feature>
<dbReference type="PROSITE" id="PS50850">
    <property type="entry name" value="MFS"/>
    <property type="match status" value="1"/>
</dbReference>
<keyword evidence="3 5" id="KW-1133">Transmembrane helix</keyword>
<sequence length="396" mass="42286">MRNMYKQVLILAGSQAVFQTVTILLMTIGGLAGLYLAPDPSWATIPLAMGSLGTALVMFPASFLMTRVSRRAGFLLGAASGIISAAVAVVAMIHHSFWLLCLAMLLMGIYQAFAQFYRFAAGEVAPMEFRTRAISLVIAGGVVAAFAGPWLGRTGSNLLSTPYAGSFILMGVMSAIGVLLLLGLEVPEESHTATFYTPPARRWTTVITQPAYLVALFSAASAYGIMVLAMTATPIAMRHHDYSLGESATVIQLHVLGMYLPSFFTGRLVARFGSVKIMLAGVAMMIVYACLALSGTNWALFAGALIFVGTGWNFLYIGATSLLSTTYSGKEKGVAQAVNDMSVFVFTLLCSVAAGSLLNSIGWQSMNKLLLPWVIVLALPLLWLGWQHRRAAIASN</sequence>
<evidence type="ECO:0000256" key="3">
    <source>
        <dbReference type="ARBA" id="ARBA00022989"/>
    </source>
</evidence>
<dbReference type="InterPro" id="IPR011701">
    <property type="entry name" value="MFS"/>
</dbReference>
<feature type="domain" description="Major facilitator superfamily (MFS) profile" evidence="6">
    <location>
        <begin position="210"/>
        <end position="396"/>
    </location>
</feature>
<dbReference type="EMBL" id="CP123488">
    <property type="protein sequence ID" value="WGL54971.1"/>
    <property type="molecule type" value="Genomic_DNA"/>
</dbReference>
<reference evidence="7" key="1">
    <citation type="submission" date="2023-04" db="EMBL/GenBank/DDBJ databases">
        <title>APH(3)-Id, a novel chromosomal aminoglycoside phosphotransferase, identified from an environmental isolate of Kluyvera intermedia DW18.</title>
        <authorList>
            <person name="Sha Y."/>
        </authorList>
    </citation>
    <scope>NUCLEOTIDE SEQUENCE</scope>
    <source>
        <strain evidence="7">DW18</strain>
    </source>
</reference>
<feature type="transmembrane region" description="Helical" evidence="5">
    <location>
        <begin position="369"/>
        <end position="386"/>
    </location>
</feature>
<evidence type="ECO:0000256" key="2">
    <source>
        <dbReference type="ARBA" id="ARBA00022692"/>
    </source>
</evidence>
<dbReference type="RefSeq" id="WP_234579207.1">
    <property type="nucleotide sequence ID" value="NZ_CP123488.1"/>
</dbReference>
<evidence type="ECO:0000256" key="5">
    <source>
        <dbReference type="SAM" id="Phobius"/>
    </source>
</evidence>
<protein>
    <submittedName>
        <fullName evidence="7">MFS transporter</fullName>
    </submittedName>
</protein>
<evidence type="ECO:0000256" key="1">
    <source>
        <dbReference type="ARBA" id="ARBA00022475"/>
    </source>
</evidence>
<name>A0AA95FXV5_KLUIN</name>
<dbReference type="PANTHER" id="PTHR23534">
    <property type="entry name" value="MFS PERMEASE"/>
    <property type="match status" value="1"/>
</dbReference>
<dbReference type="InterPro" id="IPR036259">
    <property type="entry name" value="MFS_trans_sf"/>
</dbReference>
<keyword evidence="1" id="KW-1003">Cell membrane</keyword>
<keyword evidence="2 5" id="KW-0812">Transmembrane</keyword>
<keyword evidence="4 5" id="KW-0472">Membrane</keyword>
<feature type="transmembrane region" description="Helical" evidence="5">
    <location>
        <begin position="211"/>
        <end position="231"/>
    </location>
</feature>
<evidence type="ECO:0000313" key="8">
    <source>
        <dbReference type="Proteomes" id="UP001177527"/>
    </source>
</evidence>
<evidence type="ECO:0000256" key="4">
    <source>
        <dbReference type="ARBA" id="ARBA00023136"/>
    </source>
</evidence>
<feature type="transmembrane region" description="Helical" evidence="5">
    <location>
        <begin position="251"/>
        <end position="270"/>
    </location>
</feature>
<evidence type="ECO:0000259" key="6">
    <source>
        <dbReference type="PROSITE" id="PS50850"/>
    </source>
</evidence>
<organism evidence="7 8">
    <name type="scientific">Kluyvera intermedia</name>
    <name type="common">Enterobacter intermedius</name>
    <dbReference type="NCBI Taxonomy" id="61648"/>
    <lineage>
        <taxon>Bacteria</taxon>
        <taxon>Pseudomonadati</taxon>
        <taxon>Pseudomonadota</taxon>
        <taxon>Gammaproteobacteria</taxon>
        <taxon>Enterobacterales</taxon>
        <taxon>Enterobacteriaceae</taxon>
        <taxon>Kluyvera</taxon>
    </lineage>
</organism>
<accession>A0AA95FXV5</accession>
<proteinExistence type="predicted"/>
<dbReference type="Pfam" id="PF07690">
    <property type="entry name" value="MFS_1"/>
    <property type="match status" value="1"/>
</dbReference>
<gene>
    <name evidence="7" type="ORF">QBD33_15075</name>
</gene>